<proteinExistence type="predicted"/>
<dbReference type="AlphaFoldDB" id="A0A1J8QP91"/>
<keyword evidence="4" id="KW-1185">Reference proteome</keyword>
<protein>
    <recommendedName>
        <fullName evidence="2">DRBM domain-containing protein</fullName>
    </recommendedName>
</protein>
<sequence length="88" mass="10183">MSMSLHEVYLTFYQRTQLNNYLQRRFRSTRDVQLVESATGSVRARRWTVVVFFRHIQYGRGEGLTKSSAMELACQKALQALMQPGSGH</sequence>
<name>A0A1J8QP91_9AGAM</name>
<evidence type="ECO:0000256" key="1">
    <source>
        <dbReference type="PROSITE-ProRule" id="PRU00266"/>
    </source>
</evidence>
<comment type="caution">
    <text evidence="3">The sequence shown here is derived from an EMBL/GenBank/DDBJ whole genome shotgun (WGS) entry which is preliminary data.</text>
</comment>
<dbReference type="SUPFAM" id="SSF54768">
    <property type="entry name" value="dsRNA-binding domain-like"/>
    <property type="match status" value="1"/>
</dbReference>
<dbReference type="Gene3D" id="3.30.160.20">
    <property type="match status" value="1"/>
</dbReference>
<dbReference type="Proteomes" id="UP000183567">
    <property type="component" value="Unassembled WGS sequence"/>
</dbReference>
<keyword evidence="1" id="KW-0694">RNA-binding</keyword>
<evidence type="ECO:0000259" key="2">
    <source>
        <dbReference type="PROSITE" id="PS50137"/>
    </source>
</evidence>
<dbReference type="Pfam" id="PF00035">
    <property type="entry name" value="dsrm"/>
    <property type="match status" value="1"/>
</dbReference>
<dbReference type="GO" id="GO:0003723">
    <property type="term" value="F:RNA binding"/>
    <property type="evidence" value="ECO:0007669"/>
    <property type="project" value="UniProtKB-UniRule"/>
</dbReference>
<evidence type="ECO:0000313" key="4">
    <source>
        <dbReference type="Proteomes" id="UP000183567"/>
    </source>
</evidence>
<dbReference type="PROSITE" id="PS50137">
    <property type="entry name" value="DS_RBD"/>
    <property type="match status" value="1"/>
</dbReference>
<gene>
    <name evidence="3" type="ORF">AZE42_13783</name>
</gene>
<organism evidence="3 4">
    <name type="scientific">Rhizopogon vesiculosus</name>
    <dbReference type="NCBI Taxonomy" id="180088"/>
    <lineage>
        <taxon>Eukaryota</taxon>
        <taxon>Fungi</taxon>
        <taxon>Dikarya</taxon>
        <taxon>Basidiomycota</taxon>
        <taxon>Agaricomycotina</taxon>
        <taxon>Agaricomycetes</taxon>
        <taxon>Agaricomycetidae</taxon>
        <taxon>Boletales</taxon>
        <taxon>Suillineae</taxon>
        <taxon>Rhizopogonaceae</taxon>
        <taxon>Rhizopogon</taxon>
    </lineage>
</organism>
<evidence type="ECO:0000313" key="3">
    <source>
        <dbReference type="EMBL" id="OJA21699.1"/>
    </source>
</evidence>
<dbReference type="EMBL" id="LVVM01000001">
    <property type="protein sequence ID" value="OJA21699.1"/>
    <property type="molecule type" value="Genomic_DNA"/>
</dbReference>
<feature type="domain" description="DRBM" evidence="2">
    <location>
        <begin position="13"/>
        <end position="83"/>
    </location>
</feature>
<accession>A0A1J8QP91</accession>
<reference evidence="3 4" key="1">
    <citation type="submission" date="2016-03" db="EMBL/GenBank/DDBJ databases">
        <title>Comparative genomics of the ectomycorrhizal sister species Rhizopogon vinicolor and Rhizopogon vesiculosus (Basidiomycota: Boletales) reveals a divergence of the mating type B locus.</title>
        <authorList>
            <person name="Mujic A.B."/>
            <person name="Kuo A."/>
            <person name="Tritt A."/>
            <person name="Lipzen A."/>
            <person name="Chen C."/>
            <person name="Johnson J."/>
            <person name="Sharma A."/>
            <person name="Barry K."/>
            <person name="Grigoriev I.V."/>
            <person name="Spatafora J.W."/>
        </authorList>
    </citation>
    <scope>NUCLEOTIDE SEQUENCE [LARGE SCALE GENOMIC DNA]</scope>
    <source>
        <strain evidence="3 4">AM-OR11-056</strain>
    </source>
</reference>
<dbReference type="OrthoDB" id="112668at2759"/>
<dbReference type="InterPro" id="IPR014720">
    <property type="entry name" value="dsRBD_dom"/>
</dbReference>